<dbReference type="InterPro" id="IPR051786">
    <property type="entry name" value="ASN_synthetase/amidase"/>
</dbReference>
<name>A0A9W6EAP7_ASPNG</name>
<comment type="similarity">
    <text evidence="1">Belongs to the asparagine synthetase family.</text>
</comment>
<dbReference type="Gene3D" id="3.60.20.10">
    <property type="entry name" value="Glutamine Phosphoribosylpyrophosphate, subunit 1, domain 1"/>
    <property type="match status" value="1"/>
</dbReference>
<evidence type="ECO:0000259" key="5">
    <source>
        <dbReference type="PROSITE" id="PS51278"/>
    </source>
</evidence>
<dbReference type="Pfam" id="PF00733">
    <property type="entry name" value="Asn_synthase"/>
    <property type="match status" value="1"/>
</dbReference>
<dbReference type="InterPro" id="IPR001962">
    <property type="entry name" value="Asn_synthase"/>
</dbReference>
<dbReference type="PROSITE" id="PS51278">
    <property type="entry name" value="GATASE_TYPE_2"/>
    <property type="match status" value="1"/>
</dbReference>
<dbReference type="CDD" id="cd00712">
    <property type="entry name" value="AsnB"/>
    <property type="match status" value="1"/>
</dbReference>
<dbReference type="InterPro" id="IPR014729">
    <property type="entry name" value="Rossmann-like_a/b/a_fold"/>
</dbReference>
<reference evidence="6" key="1">
    <citation type="submission" date="2022-07" db="EMBL/GenBank/DDBJ databases">
        <title>Taxonomy of Aspergillus series Nigri: significant species reduction supported by multi-species coalescent approaches.</title>
        <authorList>
            <person name="Bian C."/>
            <person name="Kusuya Y."/>
            <person name="Sklenar F."/>
            <person name="D'hooge E."/>
            <person name="Yaguchi T."/>
            <person name="Takahashi H."/>
            <person name="Hubka V."/>
        </authorList>
    </citation>
    <scope>NUCLEOTIDE SEQUENCE</scope>
    <source>
        <strain evidence="6">IFM 63604</strain>
    </source>
</reference>
<evidence type="ECO:0000313" key="6">
    <source>
        <dbReference type="EMBL" id="GLA49526.1"/>
    </source>
</evidence>
<evidence type="ECO:0000256" key="4">
    <source>
        <dbReference type="ARBA" id="ARBA00022962"/>
    </source>
</evidence>
<dbReference type="InterPro" id="IPR017932">
    <property type="entry name" value="GATase_2_dom"/>
</dbReference>
<gene>
    <name evidence="6" type="ORF">AnigIFM63604_005484</name>
</gene>
<evidence type="ECO:0000256" key="2">
    <source>
        <dbReference type="ARBA" id="ARBA00022741"/>
    </source>
</evidence>
<dbReference type="GO" id="GO:0006529">
    <property type="term" value="P:asparagine biosynthetic process"/>
    <property type="evidence" value="ECO:0007669"/>
    <property type="project" value="InterPro"/>
</dbReference>
<dbReference type="PANTHER" id="PTHR43284">
    <property type="entry name" value="ASPARAGINE SYNTHETASE (GLUTAMINE-HYDROLYZING)"/>
    <property type="match status" value="1"/>
</dbReference>
<organism evidence="6 7">
    <name type="scientific">Aspergillus niger</name>
    <dbReference type="NCBI Taxonomy" id="5061"/>
    <lineage>
        <taxon>Eukaryota</taxon>
        <taxon>Fungi</taxon>
        <taxon>Dikarya</taxon>
        <taxon>Ascomycota</taxon>
        <taxon>Pezizomycotina</taxon>
        <taxon>Eurotiomycetes</taxon>
        <taxon>Eurotiomycetidae</taxon>
        <taxon>Eurotiales</taxon>
        <taxon>Aspergillaceae</taxon>
        <taxon>Aspergillus</taxon>
        <taxon>Aspergillus subgen. Circumdati</taxon>
    </lineage>
</organism>
<dbReference type="Proteomes" id="UP001144191">
    <property type="component" value="Unassembled WGS sequence"/>
</dbReference>
<dbReference type="SUPFAM" id="SSF56235">
    <property type="entry name" value="N-terminal nucleophile aminohydrolases (Ntn hydrolases)"/>
    <property type="match status" value="1"/>
</dbReference>
<dbReference type="InterPro" id="IPR029055">
    <property type="entry name" value="Ntn_hydrolases_N"/>
</dbReference>
<accession>A0A9W6EAP7</accession>
<feature type="domain" description="Glutamine amidotransferase type-2" evidence="5">
    <location>
        <begin position="160"/>
        <end position="376"/>
    </location>
</feature>
<evidence type="ECO:0000256" key="3">
    <source>
        <dbReference type="ARBA" id="ARBA00022840"/>
    </source>
</evidence>
<dbReference type="InterPro" id="IPR033738">
    <property type="entry name" value="AsnB_N"/>
</dbReference>
<dbReference type="InterPro" id="IPR006426">
    <property type="entry name" value="Asn_synth_AEB"/>
</dbReference>
<dbReference type="GO" id="GO:0005829">
    <property type="term" value="C:cytosol"/>
    <property type="evidence" value="ECO:0007669"/>
    <property type="project" value="TreeGrafter"/>
</dbReference>
<keyword evidence="3" id="KW-0067">ATP-binding</keyword>
<dbReference type="NCBIfam" id="TIGR01536">
    <property type="entry name" value="asn_synth_AEB"/>
    <property type="match status" value="1"/>
</dbReference>
<dbReference type="SUPFAM" id="SSF52402">
    <property type="entry name" value="Adenine nucleotide alpha hydrolases-like"/>
    <property type="match status" value="1"/>
</dbReference>
<proteinExistence type="inferred from homology"/>
<keyword evidence="2" id="KW-0547">Nucleotide-binding</keyword>
<keyword evidence="4" id="KW-0315">Glutamine amidotransferase</keyword>
<protein>
    <recommendedName>
        <fullName evidence="5">Glutamine amidotransferase type-2 domain-containing protein</fullName>
    </recommendedName>
</protein>
<comment type="caution">
    <text evidence="6">The sequence shown here is derived from an EMBL/GenBank/DDBJ whole genome shotgun (WGS) entry which is preliminary data.</text>
</comment>
<dbReference type="EMBL" id="BRPB01000030">
    <property type="protein sequence ID" value="GLA49526.1"/>
    <property type="molecule type" value="Genomic_DNA"/>
</dbReference>
<dbReference type="GO" id="GO:0005524">
    <property type="term" value="F:ATP binding"/>
    <property type="evidence" value="ECO:0007669"/>
    <property type="project" value="UniProtKB-KW"/>
</dbReference>
<evidence type="ECO:0000313" key="7">
    <source>
        <dbReference type="Proteomes" id="UP001144191"/>
    </source>
</evidence>
<dbReference type="PANTHER" id="PTHR43284:SF1">
    <property type="entry name" value="ASPARAGINE SYNTHETASE"/>
    <property type="match status" value="1"/>
</dbReference>
<dbReference type="Gene3D" id="3.40.50.620">
    <property type="entry name" value="HUPs"/>
    <property type="match status" value="1"/>
</dbReference>
<dbReference type="FunFam" id="3.60.20.10:FF:000155">
    <property type="entry name" value="Asparagine synthetase (Eurofung)"/>
    <property type="match status" value="1"/>
</dbReference>
<sequence length="845" mass="95780">MDKSKHAALERNLRRRSLSIHLDLQAPEVADIGRVTDVLVMGSLQIEADPRQSLEKWSHEVSSLVFTVPSVVAEIAVGLWNIHSPKWTVQCPNLVIIHTILQGSHLSYEDPSVHSQVVVCQNQVSYQTLWLHAFPLRLISSLLIRAYIRKETSHLEGRILAFIALYGRSGWQHDEFASTGDLGQKVNDSLDLISHRGPDARGQWLSSDCRVGLGHVRLSIIDLSPAGNQPFHDSEDNIHAVINGELYDYDRIKAELSGEYDFKSKSDCEIVIALYKHYGESFLSHLRGEFALVLWDARRQLFIAARDRYGIKSLYYTVIDGRLVVATEMKCFLSFGWTPEWNVANIREKGWLYGHQMYFKGVNRVGPGQYLVSRDFNTPRVKSYWDLDYTDKVSKQSTLEEETVARVRELLLESVQHRLRADVGVGVFLSGGLDSSAIAGMTAHVIRQGQSLGNDASGKLSNLSCFTVQFEKSSGLDESDVARRTAEWLGVDFHPVLLDEEAIASRLEDTVWHTETPIPDVNGMGRLALAEAAHAAGKRVVLTGEGSDEHFAGYADFIWRYILEPDHSWASSDTMAELPEARKVAHELIAKGFLGALPPPSDAEASRTLNDSSVFPRFNAITQPRFRQWVYKNSHNRPELLFANSFSEKVLADVATKWHPLHSSEYQWTKSILANYILRYLGDNIDMVYQIESRPPFLDHHLTEYVNRIPPSLKIKYCSATKTFREKHILREAMKPFVTEEVYNRTKQPYVGPTKYKKNGPVYRILETLVTEANVRALGFLEWHGVQEDFVKAFRDHDTLSFKNTLSVAQMVVLGKRFGVKTAEDPRRQAVAYEETENAILRSRL</sequence>
<dbReference type="GO" id="GO:0004066">
    <property type="term" value="F:asparagine synthase (glutamine-hydrolyzing) activity"/>
    <property type="evidence" value="ECO:0007669"/>
    <property type="project" value="InterPro"/>
</dbReference>
<dbReference type="CDD" id="cd01991">
    <property type="entry name" value="Asn_synthase_B_C"/>
    <property type="match status" value="1"/>
</dbReference>
<dbReference type="AlphaFoldDB" id="A0A9W6EAP7"/>
<evidence type="ECO:0000256" key="1">
    <source>
        <dbReference type="ARBA" id="ARBA00005752"/>
    </source>
</evidence>
<dbReference type="Pfam" id="PF13537">
    <property type="entry name" value="GATase_7"/>
    <property type="match status" value="1"/>
</dbReference>